<gene>
    <name evidence="1" type="ORF">DGAL_LOCUS7436</name>
</gene>
<protein>
    <submittedName>
        <fullName evidence="1">Uncharacterized protein</fullName>
    </submittedName>
</protein>
<dbReference type="InterPro" id="IPR036770">
    <property type="entry name" value="Ankyrin_rpt-contain_sf"/>
</dbReference>
<dbReference type="EMBL" id="CAKKLH010000146">
    <property type="protein sequence ID" value="CAH0104529.1"/>
    <property type="molecule type" value="Genomic_DNA"/>
</dbReference>
<evidence type="ECO:0000313" key="2">
    <source>
        <dbReference type="Proteomes" id="UP000789390"/>
    </source>
</evidence>
<dbReference type="OrthoDB" id="6365100at2759"/>
<dbReference type="SUPFAM" id="SSF48403">
    <property type="entry name" value="Ankyrin repeat"/>
    <property type="match status" value="1"/>
</dbReference>
<proteinExistence type="predicted"/>
<accession>A0A8J2RTD3</accession>
<sequence length="300" mass="33796">MAVHLAVIGNHNMVLKYLLGITDYTLIEQSCAFNQHSHAHRSGSNWSSSDIESVNIFVLAVTYGRWDIIELLIEEGLKPDFFSFPMNFNSVGGYELRDLGYKWLTPLSFVLSYSPFNDVSLETVKLLVRKGSSNVKAIQPGFVPPLFALIALANWEEYGEKTLGALNFLVEECNVLRVTPDELSNVMRLALRTNPCAFQHIIHLGYVVDYDIVVKEACRYCRNSRDIVDAGLVHPFHPHQAFLDAAGFSAVGNVKTLKQLSRQAIHSGLKFRQIFFPIPELNLPLPNSLVNYLCFDDVNF</sequence>
<evidence type="ECO:0000313" key="1">
    <source>
        <dbReference type="EMBL" id="CAH0104529.1"/>
    </source>
</evidence>
<dbReference type="Proteomes" id="UP000789390">
    <property type="component" value="Unassembled WGS sequence"/>
</dbReference>
<comment type="caution">
    <text evidence="1">The sequence shown here is derived from an EMBL/GenBank/DDBJ whole genome shotgun (WGS) entry which is preliminary data.</text>
</comment>
<keyword evidence="2" id="KW-1185">Reference proteome</keyword>
<organism evidence="1 2">
    <name type="scientific">Daphnia galeata</name>
    <dbReference type="NCBI Taxonomy" id="27404"/>
    <lineage>
        <taxon>Eukaryota</taxon>
        <taxon>Metazoa</taxon>
        <taxon>Ecdysozoa</taxon>
        <taxon>Arthropoda</taxon>
        <taxon>Crustacea</taxon>
        <taxon>Branchiopoda</taxon>
        <taxon>Diplostraca</taxon>
        <taxon>Cladocera</taxon>
        <taxon>Anomopoda</taxon>
        <taxon>Daphniidae</taxon>
        <taxon>Daphnia</taxon>
    </lineage>
</organism>
<dbReference type="Gene3D" id="1.25.40.20">
    <property type="entry name" value="Ankyrin repeat-containing domain"/>
    <property type="match status" value="1"/>
</dbReference>
<name>A0A8J2RTD3_9CRUS</name>
<reference evidence="1" key="1">
    <citation type="submission" date="2021-11" db="EMBL/GenBank/DDBJ databases">
        <authorList>
            <person name="Schell T."/>
        </authorList>
    </citation>
    <scope>NUCLEOTIDE SEQUENCE</scope>
    <source>
        <strain evidence="1">M5</strain>
    </source>
</reference>
<dbReference type="AlphaFoldDB" id="A0A8J2RTD3"/>